<comment type="caution">
    <text evidence="1">The sequence shown here is derived from an EMBL/GenBank/DDBJ whole genome shotgun (WGS) entry which is preliminary data.</text>
</comment>
<dbReference type="Proteomes" id="UP001054837">
    <property type="component" value="Unassembled WGS sequence"/>
</dbReference>
<reference evidence="1 2" key="1">
    <citation type="submission" date="2021-06" db="EMBL/GenBank/DDBJ databases">
        <title>Caerostris darwini draft genome.</title>
        <authorList>
            <person name="Kono N."/>
            <person name="Arakawa K."/>
        </authorList>
    </citation>
    <scope>NUCLEOTIDE SEQUENCE [LARGE SCALE GENOMIC DNA]</scope>
</reference>
<keyword evidence="2" id="KW-1185">Reference proteome</keyword>
<gene>
    <name evidence="1" type="ORF">CDAR_509401</name>
</gene>
<name>A0AAV4UUM4_9ARAC</name>
<dbReference type="AlphaFoldDB" id="A0AAV4UUM4"/>
<protein>
    <submittedName>
        <fullName evidence="1">Uncharacterized protein</fullName>
    </submittedName>
</protein>
<proteinExistence type="predicted"/>
<evidence type="ECO:0000313" key="2">
    <source>
        <dbReference type="Proteomes" id="UP001054837"/>
    </source>
</evidence>
<dbReference type="EMBL" id="BPLQ01011961">
    <property type="protein sequence ID" value="GIY61600.1"/>
    <property type="molecule type" value="Genomic_DNA"/>
</dbReference>
<organism evidence="1 2">
    <name type="scientific">Caerostris darwini</name>
    <dbReference type="NCBI Taxonomy" id="1538125"/>
    <lineage>
        <taxon>Eukaryota</taxon>
        <taxon>Metazoa</taxon>
        <taxon>Ecdysozoa</taxon>
        <taxon>Arthropoda</taxon>
        <taxon>Chelicerata</taxon>
        <taxon>Arachnida</taxon>
        <taxon>Araneae</taxon>
        <taxon>Araneomorphae</taxon>
        <taxon>Entelegynae</taxon>
        <taxon>Araneoidea</taxon>
        <taxon>Araneidae</taxon>
        <taxon>Caerostris</taxon>
    </lineage>
</organism>
<accession>A0AAV4UUM4</accession>
<sequence length="71" mass="8322">MMITISSGPHQWKIDTTRGKSSRIHRWGCIPTQFSERKKFSENQDKCDIPEGYLGRYPNVFSPHLPEENEE</sequence>
<evidence type="ECO:0000313" key="1">
    <source>
        <dbReference type="EMBL" id="GIY61600.1"/>
    </source>
</evidence>